<evidence type="ECO:0000313" key="3">
    <source>
        <dbReference type="EMBL" id="GAA0730216.1"/>
    </source>
</evidence>
<protein>
    <submittedName>
        <fullName evidence="3">Pyridoxamine 5'-phosphate oxidase family protein</fullName>
    </submittedName>
</protein>
<comment type="caution">
    <text evidence="3">The sequence shown here is derived from an EMBL/GenBank/DDBJ whole genome shotgun (WGS) entry which is preliminary data.</text>
</comment>
<keyword evidence="4" id="KW-1185">Reference proteome</keyword>
<evidence type="ECO:0000313" key="4">
    <source>
        <dbReference type="Proteomes" id="UP001501758"/>
    </source>
</evidence>
<dbReference type="InterPro" id="IPR012349">
    <property type="entry name" value="Split_barrel_FMN-bd"/>
</dbReference>
<dbReference type="PANTHER" id="PTHR42815">
    <property type="entry name" value="FAD-BINDING, PUTATIVE (AFU_ORTHOLOGUE AFUA_6G07600)-RELATED"/>
    <property type="match status" value="1"/>
</dbReference>
<dbReference type="PANTHER" id="PTHR42815:SF2">
    <property type="entry name" value="FAD-BINDING, PUTATIVE (AFU_ORTHOLOGUE AFUA_6G07600)-RELATED"/>
    <property type="match status" value="1"/>
</dbReference>
<keyword evidence="1" id="KW-0175">Coiled coil</keyword>
<feature type="domain" description="Pyridoxamine 5'-phosphate oxidase N-terminal" evidence="2">
    <location>
        <begin position="42"/>
        <end position="163"/>
    </location>
</feature>
<dbReference type="InterPro" id="IPR011576">
    <property type="entry name" value="Pyridox_Oxase_N"/>
</dbReference>
<feature type="coiled-coil region" evidence="1">
    <location>
        <begin position="176"/>
        <end position="203"/>
    </location>
</feature>
<evidence type="ECO:0000256" key="1">
    <source>
        <dbReference type="SAM" id="Coils"/>
    </source>
</evidence>
<dbReference type="Proteomes" id="UP001501758">
    <property type="component" value="Unassembled WGS sequence"/>
</dbReference>
<accession>A0ABN1J6F6</accession>
<proteinExistence type="predicted"/>
<dbReference type="Gene3D" id="2.30.110.10">
    <property type="entry name" value="Electron Transport, Fmn-binding Protein, Chain A"/>
    <property type="match status" value="1"/>
</dbReference>
<evidence type="ECO:0000259" key="2">
    <source>
        <dbReference type="Pfam" id="PF01243"/>
    </source>
</evidence>
<name>A0ABN1J6F6_9FLAO</name>
<dbReference type="Pfam" id="PF01243">
    <property type="entry name" value="PNPOx_N"/>
    <property type="match status" value="1"/>
</dbReference>
<dbReference type="SUPFAM" id="SSF50475">
    <property type="entry name" value="FMN-binding split barrel"/>
    <property type="match status" value="1"/>
</dbReference>
<reference evidence="3 4" key="1">
    <citation type="journal article" date="2019" name="Int. J. Syst. Evol. Microbiol.">
        <title>The Global Catalogue of Microorganisms (GCM) 10K type strain sequencing project: providing services to taxonomists for standard genome sequencing and annotation.</title>
        <authorList>
            <consortium name="The Broad Institute Genomics Platform"/>
            <consortium name="The Broad Institute Genome Sequencing Center for Infectious Disease"/>
            <person name="Wu L."/>
            <person name="Ma J."/>
        </authorList>
    </citation>
    <scope>NUCLEOTIDE SEQUENCE [LARGE SCALE GENOMIC DNA]</scope>
    <source>
        <strain evidence="3 4">JCM 15974</strain>
    </source>
</reference>
<dbReference type="RefSeq" id="WP_343914136.1">
    <property type="nucleotide sequence ID" value="NZ_BAAAGE010000004.1"/>
</dbReference>
<dbReference type="EMBL" id="BAAAGE010000004">
    <property type="protein sequence ID" value="GAA0730216.1"/>
    <property type="molecule type" value="Genomic_DNA"/>
</dbReference>
<organism evidence="3 4">
    <name type="scientific">Aquimarina litoralis</name>
    <dbReference type="NCBI Taxonomy" id="584605"/>
    <lineage>
        <taxon>Bacteria</taxon>
        <taxon>Pseudomonadati</taxon>
        <taxon>Bacteroidota</taxon>
        <taxon>Flavobacteriia</taxon>
        <taxon>Flavobacteriales</taxon>
        <taxon>Flavobacteriaceae</taxon>
        <taxon>Aquimarina</taxon>
    </lineage>
</organism>
<sequence>MSKSFISDIAFSPEVKKRQEEMGSRKTYQKMAERRDWQDTITEGLESFLALRDSFYMASANNEGQPYIQHRGGPKGFLKVLDEKHLAFADYSGNRQYISVGNFDVNNKVHLFLMDYPNRMRIKIWGEIVPQTEEDVTLFEKVSDKDYAAKVERIIKIKIKAWDVNCPQHIEQRFTIEEFQPRIQRLENKIEELEKQLKEFQDKK</sequence>
<gene>
    <name evidence="3" type="ORF">GCM10009430_41260</name>
</gene>